<sequence>MFGESHNLATEFPEYKAQIHQLKMEDRHFARLFDEYHEVDDQLHRAEQGIEVHADEFLEDLKLRRLHLKDELFGMLQKVSD</sequence>
<comment type="caution">
    <text evidence="1">The sequence shown here is derived from an EMBL/GenBank/DDBJ whole genome shotgun (WGS) entry which is preliminary data.</text>
</comment>
<dbReference type="InterPro" id="IPR038444">
    <property type="entry name" value="DUF465_sf"/>
</dbReference>
<proteinExistence type="predicted"/>
<dbReference type="EMBL" id="MTEJ01000016">
    <property type="protein sequence ID" value="OQX15309.1"/>
    <property type="molecule type" value="Genomic_DNA"/>
</dbReference>
<dbReference type="Proteomes" id="UP000192491">
    <property type="component" value="Unassembled WGS sequence"/>
</dbReference>
<accession>A0A1Y1QX57</accession>
<organism evidence="1 2">
    <name type="scientific">Thiothrix lacustris</name>
    <dbReference type="NCBI Taxonomy" id="525917"/>
    <lineage>
        <taxon>Bacteria</taxon>
        <taxon>Pseudomonadati</taxon>
        <taxon>Pseudomonadota</taxon>
        <taxon>Gammaproteobacteria</taxon>
        <taxon>Thiotrichales</taxon>
        <taxon>Thiotrichaceae</taxon>
        <taxon>Thiothrix</taxon>
    </lineage>
</organism>
<reference evidence="1 2" key="1">
    <citation type="submission" date="2017-01" db="EMBL/GenBank/DDBJ databases">
        <title>Novel large sulfur bacteria in the metagenomes of groundwater-fed chemosynthetic microbial mats in the Lake Huron basin.</title>
        <authorList>
            <person name="Sharrar A.M."/>
            <person name="Flood B.E."/>
            <person name="Bailey J.V."/>
            <person name="Jones D.S."/>
            <person name="Biddanda B."/>
            <person name="Ruberg S.A."/>
            <person name="Marcus D.N."/>
            <person name="Dick G.J."/>
        </authorList>
    </citation>
    <scope>NUCLEOTIDE SEQUENCE [LARGE SCALE GENOMIC DNA]</scope>
    <source>
        <strain evidence="1">A8</strain>
    </source>
</reference>
<protein>
    <submittedName>
        <fullName evidence="1">GTP-binding protein</fullName>
    </submittedName>
</protein>
<name>A0A1Y1QX57_9GAMM</name>
<evidence type="ECO:0000313" key="1">
    <source>
        <dbReference type="EMBL" id="OQX15309.1"/>
    </source>
</evidence>
<dbReference type="InterPro" id="IPR007420">
    <property type="entry name" value="DUF465"/>
</dbReference>
<evidence type="ECO:0000313" key="2">
    <source>
        <dbReference type="Proteomes" id="UP000192491"/>
    </source>
</evidence>
<dbReference type="Gene3D" id="6.10.280.50">
    <property type="match status" value="1"/>
</dbReference>
<dbReference type="AlphaFoldDB" id="A0A1Y1QX57"/>
<gene>
    <name evidence="1" type="ORF">BWK73_07210</name>
</gene>
<dbReference type="Pfam" id="PF04325">
    <property type="entry name" value="DUF465"/>
    <property type="match status" value="1"/>
</dbReference>